<dbReference type="Proteomes" id="UP000784294">
    <property type="component" value="Unassembled WGS sequence"/>
</dbReference>
<feature type="non-terminal residue" evidence="2">
    <location>
        <position position="135"/>
    </location>
</feature>
<keyword evidence="3" id="KW-1185">Reference proteome</keyword>
<feature type="signal peptide" evidence="1">
    <location>
        <begin position="1"/>
        <end position="22"/>
    </location>
</feature>
<name>A0A3S4ZRM8_9PLAT</name>
<comment type="caution">
    <text evidence="2">The sequence shown here is derived from an EMBL/GenBank/DDBJ whole genome shotgun (WGS) entry which is preliminary data.</text>
</comment>
<protein>
    <submittedName>
        <fullName evidence="2">Uncharacterized protein</fullName>
    </submittedName>
</protein>
<evidence type="ECO:0000313" key="2">
    <source>
        <dbReference type="EMBL" id="VEL18126.1"/>
    </source>
</evidence>
<dbReference type="EMBL" id="CAAALY010035733">
    <property type="protein sequence ID" value="VEL18126.1"/>
    <property type="molecule type" value="Genomic_DNA"/>
</dbReference>
<keyword evidence="1" id="KW-0732">Signal</keyword>
<sequence length="135" mass="14790">MILANNSYMVTLYLYLPALLSGQSSLPSYKRPPRWKRHLPLPLYRLLVSSANSPSVGCAPPIMASFDGNNRQPLSASLPLGSTSFSSVSSSPNVTYSSSRNGLLRSLLNRPSRGTRQHWLANSFPRGNRKVSSPD</sequence>
<dbReference type="AlphaFoldDB" id="A0A3S4ZRM8"/>
<accession>A0A3S4ZRM8</accession>
<gene>
    <name evidence="2" type="ORF">PXEA_LOCUS11566</name>
</gene>
<feature type="chain" id="PRO_5018565743" evidence="1">
    <location>
        <begin position="23"/>
        <end position="135"/>
    </location>
</feature>
<evidence type="ECO:0000256" key="1">
    <source>
        <dbReference type="SAM" id="SignalP"/>
    </source>
</evidence>
<proteinExistence type="predicted"/>
<reference evidence="2" key="1">
    <citation type="submission" date="2018-11" db="EMBL/GenBank/DDBJ databases">
        <authorList>
            <consortium name="Pathogen Informatics"/>
        </authorList>
    </citation>
    <scope>NUCLEOTIDE SEQUENCE</scope>
</reference>
<organism evidence="2 3">
    <name type="scientific">Protopolystoma xenopodis</name>
    <dbReference type="NCBI Taxonomy" id="117903"/>
    <lineage>
        <taxon>Eukaryota</taxon>
        <taxon>Metazoa</taxon>
        <taxon>Spiralia</taxon>
        <taxon>Lophotrochozoa</taxon>
        <taxon>Platyhelminthes</taxon>
        <taxon>Monogenea</taxon>
        <taxon>Polyopisthocotylea</taxon>
        <taxon>Polystomatidea</taxon>
        <taxon>Polystomatidae</taxon>
        <taxon>Protopolystoma</taxon>
    </lineage>
</organism>
<evidence type="ECO:0000313" key="3">
    <source>
        <dbReference type="Proteomes" id="UP000784294"/>
    </source>
</evidence>